<evidence type="ECO:0000313" key="2">
    <source>
        <dbReference type="EMBL" id="USG61431.1"/>
    </source>
</evidence>
<dbReference type="PROSITE" id="PS51257">
    <property type="entry name" value="PROKAR_LIPOPROTEIN"/>
    <property type="match status" value="1"/>
</dbReference>
<feature type="chain" id="PRO_5045896795" evidence="1">
    <location>
        <begin position="23"/>
        <end position="182"/>
    </location>
</feature>
<dbReference type="EMBL" id="CP098747">
    <property type="protein sequence ID" value="USG61431.1"/>
    <property type="molecule type" value="Genomic_DNA"/>
</dbReference>
<evidence type="ECO:0000313" key="3">
    <source>
        <dbReference type="Proteomes" id="UP001056291"/>
    </source>
</evidence>
<dbReference type="Pfam" id="PF12100">
    <property type="entry name" value="DUF3576"/>
    <property type="match status" value="1"/>
</dbReference>
<keyword evidence="1" id="KW-0732">Signal</keyword>
<dbReference type="Proteomes" id="UP001056291">
    <property type="component" value="Chromosome"/>
</dbReference>
<name>A0ABY4W2M7_9PROT</name>
<proteinExistence type="predicted"/>
<dbReference type="RefSeq" id="WP_251934462.1">
    <property type="nucleotide sequence ID" value="NZ_CP098747.1"/>
</dbReference>
<dbReference type="InterPro" id="IPR021959">
    <property type="entry name" value="DUF3576"/>
</dbReference>
<evidence type="ECO:0000256" key="1">
    <source>
        <dbReference type="SAM" id="SignalP"/>
    </source>
</evidence>
<protein>
    <submittedName>
        <fullName evidence="2">DUF3576 domain-containing protein</fullName>
    </submittedName>
</protein>
<sequence>MTRCRSFFYVFSGFALSVFLMGCDANLGTDSAFPESSRGVVYQDGNAPDDTIFGKGGIFGEDDKSLGEGGAGGGGLGVNAYLWRASLDTLAFIPLSSADPFGGVIITDWYSPPESPGERFKLTVYILDRRLRADGLRVTAFKQNQDTTNQWVSVNLTPKVTTDIENAILSRARELRVAREGE</sequence>
<feature type="signal peptide" evidence="1">
    <location>
        <begin position="1"/>
        <end position="22"/>
    </location>
</feature>
<organism evidence="2 3">
    <name type="scientific">Sneathiella marina</name>
    <dbReference type="NCBI Taxonomy" id="2950108"/>
    <lineage>
        <taxon>Bacteria</taxon>
        <taxon>Pseudomonadati</taxon>
        <taxon>Pseudomonadota</taxon>
        <taxon>Alphaproteobacteria</taxon>
        <taxon>Sneathiellales</taxon>
        <taxon>Sneathiellaceae</taxon>
        <taxon>Sneathiella</taxon>
    </lineage>
</organism>
<keyword evidence="3" id="KW-1185">Reference proteome</keyword>
<accession>A0ABY4W2M7</accession>
<gene>
    <name evidence="2" type="ORF">NBZ79_00380</name>
</gene>
<reference evidence="2" key="1">
    <citation type="submission" date="2022-06" db="EMBL/GenBank/DDBJ databases">
        <title>Sneathiella actinostolidae sp. nov., isolated from a sea anemonein the Western Pacific Ocean.</title>
        <authorList>
            <person name="Wei M.J."/>
        </authorList>
    </citation>
    <scope>NUCLEOTIDE SEQUENCE</scope>
    <source>
        <strain evidence="2">PHK-P5</strain>
    </source>
</reference>